<protein>
    <submittedName>
        <fullName evidence="2">Flagellar filament outsheath protein</fullName>
    </submittedName>
</protein>
<accession>A0AA34R4I1</accession>
<proteinExistence type="predicted"/>
<evidence type="ECO:0000313" key="2">
    <source>
        <dbReference type="EMBL" id="AAX17166.1"/>
    </source>
</evidence>
<organism evidence="2 3">
    <name type="scientific">Borrelia hermsii (strain HS1 / DAH)</name>
    <dbReference type="NCBI Taxonomy" id="314723"/>
    <lineage>
        <taxon>Bacteria</taxon>
        <taxon>Pseudomonadati</taxon>
        <taxon>Spirochaetota</taxon>
        <taxon>Spirochaetia</taxon>
        <taxon>Spirochaetales</taxon>
        <taxon>Borreliaceae</taxon>
        <taxon>Borrelia</taxon>
    </lineage>
</organism>
<keyword evidence="2" id="KW-0282">Flagellum</keyword>
<sequence>MNFMKNDVLDMILKNNSIYCNFLGRNGEKYLLGILIVLLLLSFLWSSCIIFVNYENIFFRKVFYFYSENELISDLRYLKEKKTLKENLDFLVGDFLLGNSKGFSLQFATRNVKLLYSFISNDVYFINLSKEFYNSFKNGGYNDSDKLRVNLFVESLKKTINFNYSGNIREIVIFIEGYILDV</sequence>
<evidence type="ECO:0000313" key="3">
    <source>
        <dbReference type="Proteomes" id="UP000008834"/>
    </source>
</evidence>
<feature type="transmembrane region" description="Helical" evidence="1">
    <location>
        <begin position="30"/>
        <end position="52"/>
    </location>
</feature>
<dbReference type="EMBL" id="CP000048">
    <property type="protein sequence ID" value="AAX17166.1"/>
    <property type="molecule type" value="Genomic_DNA"/>
</dbReference>
<dbReference type="KEGG" id="bhr:BH0667"/>
<keyword evidence="2" id="KW-0966">Cell projection</keyword>
<reference evidence="3" key="1">
    <citation type="submission" date="2004-12" db="EMBL/GenBank/DDBJ databases">
        <title>The genome sequence of Borrelia hermsii and Borrelia turicatae: comparative analysis of two agents of endemic N. America relapsing fever.</title>
        <authorList>
            <person name="Porcella S.F."/>
            <person name="Raffel S.J."/>
            <person name="Schrumpf M.E."/>
            <person name="Montgomery B."/>
            <person name="Smith T."/>
            <person name="Schwan T.G."/>
        </authorList>
    </citation>
    <scope>NUCLEOTIDE SEQUENCE [LARGE SCALE GENOMIC DNA]</scope>
    <source>
        <strain evidence="3">HS1 / DAH</strain>
    </source>
</reference>
<keyword evidence="1" id="KW-0472">Membrane</keyword>
<name>A0AA34R4I1_BORHD</name>
<dbReference type="Proteomes" id="UP000008834">
    <property type="component" value="Chromosome"/>
</dbReference>
<keyword evidence="1" id="KW-1133">Transmembrane helix</keyword>
<gene>
    <name evidence="2" type="ordered locus">BH0667</name>
</gene>
<dbReference type="AlphaFoldDB" id="A0AA34R4I1"/>
<keyword evidence="1" id="KW-0812">Transmembrane</keyword>
<evidence type="ECO:0000256" key="1">
    <source>
        <dbReference type="SAM" id="Phobius"/>
    </source>
</evidence>
<keyword evidence="2" id="KW-0969">Cilium</keyword>